<evidence type="ECO:0000256" key="2">
    <source>
        <dbReference type="ARBA" id="ARBA00004936"/>
    </source>
</evidence>
<evidence type="ECO:0000256" key="7">
    <source>
        <dbReference type="SAM" id="Phobius"/>
    </source>
</evidence>
<dbReference type="Gene3D" id="3.40.720.10">
    <property type="entry name" value="Alkaline Phosphatase, subunit A"/>
    <property type="match status" value="1"/>
</dbReference>
<evidence type="ECO:0000313" key="10">
    <source>
        <dbReference type="Proteomes" id="UP001055185"/>
    </source>
</evidence>
<proteinExistence type="predicted"/>
<feature type="transmembrane region" description="Helical" evidence="7">
    <location>
        <begin position="50"/>
        <end position="69"/>
    </location>
</feature>
<feature type="transmembrane region" description="Helical" evidence="7">
    <location>
        <begin position="134"/>
        <end position="152"/>
    </location>
</feature>
<reference evidence="9" key="1">
    <citation type="journal article" date="2022" name="Int. J. Syst. Evol. Microbiol.">
        <title>Genome-based, phenotypic and chemotaxonomic classification of Faecalibacterium strains: proposal of three novel species Faecalibacterium duncaniae sp. nov., Faecalibacterium hattorii sp. nov. and Faecalibacterium gallinarum sp. nov. .</title>
        <authorList>
            <person name="Sakamoto M."/>
            <person name="Sakurai N."/>
            <person name="Tanno H."/>
            <person name="Iino T."/>
            <person name="Ohkuma M."/>
            <person name="Endo A."/>
        </authorList>
    </citation>
    <scope>NUCLEOTIDE SEQUENCE</scope>
    <source>
        <strain evidence="9">JCM 17207</strain>
    </source>
</reference>
<evidence type="ECO:0000259" key="8">
    <source>
        <dbReference type="Pfam" id="PF00884"/>
    </source>
</evidence>
<feature type="domain" description="Sulfatase N-terminal" evidence="8">
    <location>
        <begin position="266"/>
        <end position="572"/>
    </location>
</feature>
<comment type="pathway">
    <text evidence="2">Cell wall biogenesis; lipoteichoic acid biosynthesis.</text>
</comment>
<dbReference type="Proteomes" id="UP001055185">
    <property type="component" value="Unassembled WGS sequence"/>
</dbReference>
<dbReference type="GO" id="GO:0005886">
    <property type="term" value="C:plasma membrane"/>
    <property type="evidence" value="ECO:0007669"/>
    <property type="project" value="UniProtKB-SubCell"/>
</dbReference>
<keyword evidence="4 7" id="KW-0812">Transmembrane</keyword>
<dbReference type="CDD" id="cd16015">
    <property type="entry name" value="LTA_synthase"/>
    <property type="match status" value="1"/>
</dbReference>
<evidence type="ECO:0000256" key="6">
    <source>
        <dbReference type="ARBA" id="ARBA00023136"/>
    </source>
</evidence>
<comment type="caution">
    <text evidence="9">The sequence shown here is derived from an EMBL/GenBank/DDBJ whole genome shotgun (WGS) entry which is preliminary data.</text>
</comment>
<dbReference type="SUPFAM" id="SSF53649">
    <property type="entry name" value="Alkaline phosphatase-like"/>
    <property type="match status" value="1"/>
</dbReference>
<evidence type="ECO:0000313" key="9">
    <source>
        <dbReference type="EMBL" id="GJN65723.1"/>
    </source>
</evidence>
<keyword evidence="5 7" id="KW-1133">Transmembrane helix</keyword>
<organism evidence="9 10">
    <name type="scientific">Faecalibacterium gallinarum</name>
    <dbReference type="NCBI Taxonomy" id="2903556"/>
    <lineage>
        <taxon>Bacteria</taxon>
        <taxon>Bacillati</taxon>
        <taxon>Bacillota</taxon>
        <taxon>Clostridia</taxon>
        <taxon>Eubacteriales</taxon>
        <taxon>Oscillospiraceae</taxon>
        <taxon>Faecalibacterium</taxon>
    </lineage>
</organism>
<gene>
    <name evidence="9" type="ORF">JCM17207_23480</name>
</gene>
<feature type="transmembrane region" description="Helical" evidence="7">
    <location>
        <begin position="81"/>
        <end position="101"/>
    </location>
</feature>
<keyword evidence="3" id="KW-1003">Cell membrane</keyword>
<evidence type="ECO:0000256" key="3">
    <source>
        <dbReference type="ARBA" id="ARBA00022475"/>
    </source>
</evidence>
<feature type="transmembrane region" description="Helical" evidence="7">
    <location>
        <begin position="164"/>
        <end position="183"/>
    </location>
</feature>
<dbReference type="Pfam" id="PF00884">
    <property type="entry name" value="Sulfatase"/>
    <property type="match status" value="1"/>
</dbReference>
<dbReference type="PANTHER" id="PTHR47371">
    <property type="entry name" value="LIPOTEICHOIC ACID SYNTHASE"/>
    <property type="match status" value="1"/>
</dbReference>
<accession>A0AA37J0U8</accession>
<dbReference type="InterPro" id="IPR017850">
    <property type="entry name" value="Alkaline_phosphatase_core_sf"/>
</dbReference>
<dbReference type="EMBL" id="BQKV01000106">
    <property type="protein sequence ID" value="GJN65723.1"/>
    <property type="molecule type" value="Genomic_DNA"/>
</dbReference>
<evidence type="ECO:0000256" key="1">
    <source>
        <dbReference type="ARBA" id="ARBA00004651"/>
    </source>
</evidence>
<name>A0AA37J0U8_9FIRM</name>
<comment type="subcellular location">
    <subcellularLocation>
        <location evidence="1">Cell membrane</location>
        <topology evidence="1">Multi-pass membrane protein</topology>
    </subcellularLocation>
</comment>
<keyword evidence="6 7" id="KW-0472">Membrane</keyword>
<dbReference type="GO" id="GO:0016740">
    <property type="term" value="F:transferase activity"/>
    <property type="evidence" value="ECO:0007669"/>
    <property type="project" value="UniProtKB-KW"/>
</dbReference>
<dbReference type="InterPro" id="IPR000917">
    <property type="entry name" value="Sulfatase_N"/>
</dbReference>
<dbReference type="InterPro" id="IPR050448">
    <property type="entry name" value="OpgB/LTA_synthase_biosynth"/>
</dbReference>
<sequence length="645" mass="71239">MNRFSMNRRQTELPLLWARGLFPAGAALVVLVLTEWIARGALTAETFTEYILPHGSAYLLAWGFLLLCWQVTDAATRLAPLATFLTACLGCVPAAVNYYTLQLRGEPFLPWDLSQVSEAAGVAAAAGIKIQPGMAWSMGIIAALVGLTFWLYRGRAPLALPHRLVELAAASAALAALVFGVYLQPTVTAWLGIYPDAWMQDRYYRWYGVITGFMTNLTNLEIDKPEDYSEEAVNAVLDAVEKADGAAGENFPESYGATESNPEEQPTIIYVMNESYWDVSQLEDYGVVFDTDLSPNLHALQQSAASGKVYSPSFGGGTCDVEFEALTGFSVSFLPSGCKPYQQHVTHPMFSLPAWLKAQGYQTAAVHCFYAKYWSRNTAYPNLGLDEFISLEDMRGVERVRDYYWSGGLVSDASMADQIIQEYESLKAESDAPVFLHAVTMQNHTNYNAANYPDDERVRVLSAPAGLKASTIGALEDFATGVRDADAMLGQLVEYFSGVDEPVILVFWGDHYNPIDSGYDVYTATGYAGDSASDPALHQTTLLMWSNYTDQPVDLGTIAAYEISPVMMDLYGLEQPLFFQYLNLQLKEGYRSHTGGVTVNWDGTITQELTEDQAAWNRNHWLLQYDLMFGGEYALDRMGLDLGGE</sequence>
<keyword evidence="10" id="KW-1185">Reference proteome</keyword>
<keyword evidence="9" id="KW-0808">Transferase</keyword>
<dbReference type="AlphaFoldDB" id="A0AA37J0U8"/>
<protein>
    <submittedName>
        <fullName evidence="9">Phosphoglycerol transferase</fullName>
    </submittedName>
</protein>
<evidence type="ECO:0000256" key="4">
    <source>
        <dbReference type="ARBA" id="ARBA00022692"/>
    </source>
</evidence>
<feature type="transmembrane region" description="Helical" evidence="7">
    <location>
        <begin position="21"/>
        <end position="38"/>
    </location>
</feature>
<dbReference type="PANTHER" id="PTHR47371:SF3">
    <property type="entry name" value="PHOSPHOGLYCEROL TRANSFERASE I"/>
    <property type="match status" value="1"/>
</dbReference>
<evidence type="ECO:0000256" key="5">
    <source>
        <dbReference type="ARBA" id="ARBA00022989"/>
    </source>
</evidence>